<dbReference type="PROSITE" id="PS51722">
    <property type="entry name" value="G_TR_2"/>
    <property type="match status" value="1"/>
</dbReference>
<name>A0A1G1WF45_9BACT</name>
<keyword evidence="6" id="KW-0342">GTP-binding</keyword>
<organism evidence="10 11">
    <name type="scientific">Candidatus Woykebacteria bacterium RBG_16_39_9b</name>
    <dbReference type="NCBI Taxonomy" id="1802595"/>
    <lineage>
        <taxon>Bacteria</taxon>
        <taxon>Candidatus Woykeibacteriota</taxon>
    </lineage>
</organism>
<evidence type="ECO:0000256" key="5">
    <source>
        <dbReference type="ARBA" id="ARBA00022917"/>
    </source>
</evidence>
<dbReference type="GO" id="GO:0005737">
    <property type="term" value="C:cytoplasm"/>
    <property type="evidence" value="ECO:0007669"/>
    <property type="project" value="UniProtKB-UniRule"/>
</dbReference>
<comment type="function">
    <text evidence="8">One of the essential components for the initiation of protein synthesis. Protects formylmethionyl-tRNA from spontaneous hydrolysis and promotes its binding to the 30S ribosomal subunits. Also involved in the hydrolysis of GTP during the formation of the 70S ribosomal complex.</text>
</comment>
<dbReference type="InterPro" id="IPR005225">
    <property type="entry name" value="Small_GTP-bd"/>
</dbReference>
<dbReference type="SUPFAM" id="SSF50447">
    <property type="entry name" value="Translation proteins"/>
    <property type="match status" value="2"/>
</dbReference>
<dbReference type="Gene3D" id="2.40.30.10">
    <property type="entry name" value="Translation factors"/>
    <property type="match status" value="2"/>
</dbReference>
<evidence type="ECO:0000256" key="1">
    <source>
        <dbReference type="ARBA" id="ARBA00007733"/>
    </source>
</evidence>
<comment type="similarity">
    <text evidence="1 8">Belongs to the TRAFAC class translation factor GTPase superfamily. Classic translation factor GTPase family. IF-2 subfamily.</text>
</comment>
<gene>
    <name evidence="10" type="ORF">A2134_02985</name>
</gene>
<dbReference type="NCBIfam" id="TIGR00231">
    <property type="entry name" value="small_GTP"/>
    <property type="match status" value="1"/>
</dbReference>
<dbReference type="EMBL" id="MHCR01000002">
    <property type="protein sequence ID" value="OGY26080.1"/>
    <property type="molecule type" value="Genomic_DNA"/>
</dbReference>
<feature type="domain" description="Tr-type G" evidence="9">
    <location>
        <begin position="16"/>
        <end position="185"/>
    </location>
</feature>
<keyword evidence="3 8" id="KW-0396">Initiation factor</keyword>
<dbReference type="GO" id="GO:0005525">
    <property type="term" value="F:GTP binding"/>
    <property type="evidence" value="ECO:0007669"/>
    <property type="project" value="UniProtKB-KW"/>
</dbReference>
<dbReference type="FunFam" id="3.40.50.300:FF:000019">
    <property type="entry name" value="Translation initiation factor IF-2"/>
    <property type="match status" value="1"/>
</dbReference>
<dbReference type="InterPro" id="IPR000178">
    <property type="entry name" value="TF_IF2_bacterial-like"/>
</dbReference>
<evidence type="ECO:0000256" key="6">
    <source>
        <dbReference type="ARBA" id="ARBA00023134"/>
    </source>
</evidence>
<dbReference type="SUPFAM" id="SSF52540">
    <property type="entry name" value="P-loop containing nucleoside triphosphate hydrolases"/>
    <property type="match status" value="1"/>
</dbReference>
<dbReference type="Gene3D" id="3.40.50.300">
    <property type="entry name" value="P-loop containing nucleotide triphosphate hydrolases"/>
    <property type="match status" value="1"/>
</dbReference>
<keyword evidence="4" id="KW-0547">Nucleotide-binding</keyword>
<proteinExistence type="inferred from homology"/>
<evidence type="ECO:0000256" key="2">
    <source>
        <dbReference type="ARBA" id="ARBA00020675"/>
    </source>
</evidence>
<evidence type="ECO:0000259" key="9">
    <source>
        <dbReference type="PROSITE" id="PS51722"/>
    </source>
</evidence>
<dbReference type="PANTHER" id="PTHR43381">
    <property type="entry name" value="TRANSLATION INITIATION FACTOR IF-2-RELATED"/>
    <property type="match status" value="1"/>
</dbReference>
<dbReference type="InterPro" id="IPR036925">
    <property type="entry name" value="TIF_IF2_dom3_sf"/>
</dbReference>
<dbReference type="Pfam" id="PF11987">
    <property type="entry name" value="IF-2"/>
    <property type="match status" value="1"/>
</dbReference>
<dbReference type="InterPro" id="IPR053905">
    <property type="entry name" value="EF-G-like_DII"/>
</dbReference>
<evidence type="ECO:0000256" key="4">
    <source>
        <dbReference type="ARBA" id="ARBA00022741"/>
    </source>
</evidence>
<evidence type="ECO:0000256" key="7">
    <source>
        <dbReference type="NCBIfam" id="TIGR00487"/>
    </source>
</evidence>
<evidence type="ECO:0000313" key="11">
    <source>
        <dbReference type="Proteomes" id="UP000178162"/>
    </source>
</evidence>
<dbReference type="Gene3D" id="3.40.50.10050">
    <property type="entry name" value="Translation initiation factor IF- 2, domain 3"/>
    <property type="match status" value="1"/>
</dbReference>
<dbReference type="CDD" id="cd03702">
    <property type="entry name" value="IF2_mtIF2_II"/>
    <property type="match status" value="1"/>
</dbReference>
<dbReference type="InterPro" id="IPR044145">
    <property type="entry name" value="IF2_II"/>
</dbReference>
<dbReference type="GO" id="GO:0003924">
    <property type="term" value="F:GTPase activity"/>
    <property type="evidence" value="ECO:0007669"/>
    <property type="project" value="InterPro"/>
</dbReference>
<comment type="caution">
    <text evidence="10">The sequence shown here is derived from an EMBL/GenBank/DDBJ whole genome shotgun (WGS) entry which is preliminary data.</text>
</comment>
<dbReference type="InterPro" id="IPR000795">
    <property type="entry name" value="T_Tr_GTP-bd_dom"/>
</dbReference>
<dbReference type="SUPFAM" id="SSF52156">
    <property type="entry name" value="Initiation factor IF2/eIF5b, domain 3"/>
    <property type="match status" value="1"/>
</dbReference>
<dbReference type="InterPro" id="IPR027417">
    <property type="entry name" value="P-loop_NTPase"/>
</dbReference>
<accession>A0A1G1WF45</accession>
<dbReference type="InterPro" id="IPR015760">
    <property type="entry name" value="TIF_IF2"/>
</dbReference>
<dbReference type="CDD" id="cd01887">
    <property type="entry name" value="IF2_eIF5B"/>
    <property type="match status" value="1"/>
</dbReference>
<dbReference type="Pfam" id="PF22042">
    <property type="entry name" value="EF-G_D2"/>
    <property type="match status" value="1"/>
</dbReference>
<dbReference type="AlphaFoldDB" id="A0A1G1WF45"/>
<reference evidence="10 11" key="1">
    <citation type="journal article" date="2016" name="Nat. Commun.">
        <title>Thousands of microbial genomes shed light on interconnected biogeochemical processes in an aquifer system.</title>
        <authorList>
            <person name="Anantharaman K."/>
            <person name="Brown C.T."/>
            <person name="Hug L.A."/>
            <person name="Sharon I."/>
            <person name="Castelle C.J."/>
            <person name="Probst A.J."/>
            <person name="Thomas B.C."/>
            <person name="Singh A."/>
            <person name="Wilkins M.J."/>
            <person name="Karaoz U."/>
            <person name="Brodie E.L."/>
            <person name="Williams K.H."/>
            <person name="Hubbard S.S."/>
            <person name="Banfield J.F."/>
        </authorList>
    </citation>
    <scope>NUCLEOTIDE SEQUENCE [LARGE SCALE GENOMIC DNA]</scope>
</reference>
<dbReference type="STRING" id="1802595.A2134_02985"/>
<dbReference type="NCBIfam" id="TIGR00487">
    <property type="entry name" value="IF-2"/>
    <property type="match status" value="1"/>
</dbReference>
<protein>
    <recommendedName>
        <fullName evidence="2 7">Translation initiation factor IF-2</fullName>
    </recommendedName>
</protein>
<dbReference type="InterPro" id="IPR023115">
    <property type="entry name" value="TIF_IF2_dom3"/>
</dbReference>
<sequence length="486" mass="52933">MEKQKKQITVENTLTVKPPVVTILGHVDHGKTTLLDYIRQTKVAEKEHGGITQHIGAYQIELQGKKITFIDTPGHEAFSQMRRRGGQVADIAVLVVAADDGVMPQTKESISHIKAAQTPLIVAINKTDILGISVEKVKKQLAENGVSVEGYGGDVVAVNISARTGQGVDELLEMILLTSELIELKTNLKVALKAIVIESRLDKYRGPIATLLIKDGILKLGETIYGQTSFGKVRTMVDSNNKLVREALPSTPVEVSGLEKVPEVGDMFTTVESKAVAVEAEKKKVDLLKSMEQAPKGVINLILKADAAGSLEAIEASIYELSSEKQSINIIHKGTGDITESDVLLAVPTKSIVIGFNVEIMPSTQKLAEEESVMIRRFNLIYELLDELKEGIADVEHKRKVKATAVILARFETKEKRVLGVRVKSGILEGDDQITVYRNKEPIGEGKVISIKQKAEAVKSVSKGEECGIMLDTNVDFQEGDTIEAT</sequence>
<dbReference type="Proteomes" id="UP000178162">
    <property type="component" value="Unassembled WGS sequence"/>
</dbReference>
<evidence type="ECO:0000256" key="3">
    <source>
        <dbReference type="ARBA" id="ARBA00022540"/>
    </source>
</evidence>
<evidence type="ECO:0000313" key="10">
    <source>
        <dbReference type="EMBL" id="OGY26080.1"/>
    </source>
</evidence>
<dbReference type="GO" id="GO:0003743">
    <property type="term" value="F:translation initiation factor activity"/>
    <property type="evidence" value="ECO:0007669"/>
    <property type="project" value="UniProtKB-UniRule"/>
</dbReference>
<keyword evidence="5 8" id="KW-0648">Protein biosynthesis</keyword>
<dbReference type="PANTHER" id="PTHR43381:SF4">
    <property type="entry name" value="EUKARYOTIC TRANSLATION INITIATION FACTOR 5B"/>
    <property type="match status" value="1"/>
</dbReference>
<dbReference type="FunFam" id="3.40.50.10050:FF:000001">
    <property type="entry name" value="Translation initiation factor IF-2"/>
    <property type="match status" value="1"/>
</dbReference>
<dbReference type="InterPro" id="IPR009000">
    <property type="entry name" value="Transl_B-barrel_sf"/>
</dbReference>
<dbReference type="Pfam" id="PF00009">
    <property type="entry name" value="GTP_EFTU"/>
    <property type="match status" value="1"/>
</dbReference>
<evidence type="ECO:0000256" key="8">
    <source>
        <dbReference type="RuleBase" id="RU000644"/>
    </source>
</evidence>